<proteinExistence type="predicted"/>
<feature type="compositionally biased region" description="Basic and acidic residues" evidence="1">
    <location>
        <begin position="173"/>
        <end position="186"/>
    </location>
</feature>
<reference evidence="3" key="1">
    <citation type="journal article" date="2010" name="Nat. Biotechnol.">
        <title>Draft genome sequence of the oilseed species Ricinus communis.</title>
        <authorList>
            <person name="Chan A.P."/>
            <person name="Crabtree J."/>
            <person name="Zhao Q."/>
            <person name="Lorenzi H."/>
            <person name="Orvis J."/>
            <person name="Puiu D."/>
            <person name="Melake-Berhan A."/>
            <person name="Jones K.M."/>
            <person name="Redman J."/>
            <person name="Chen G."/>
            <person name="Cahoon E.B."/>
            <person name="Gedil M."/>
            <person name="Stanke M."/>
            <person name="Haas B.J."/>
            <person name="Wortman J.R."/>
            <person name="Fraser-Liggett C.M."/>
            <person name="Ravel J."/>
            <person name="Rabinowicz P.D."/>
        </authorList>
    </citation>
    <scope>NUCLEOTIDE SEQUENCE [LARGE SCALE GENOMIC DNA]</scope>
    <source>
        <strain evidence="3">cv. Hale</strain>
    </source>
</reference>
<feature type="compositionally biased region" description="Polar residues" evidence="1">
    <location>
        <begin position="189"/>
        <end position="211"/>
    </location>
</feature>
<dbReference type="AlphaFoldDB" id="B9SQT4"/>
<keyword evidence="3" id="KW-1185">Reference proteome</keyword>
<evidence type="ECO:0000256" key="1">
    <source>
        <dbReference type="SAM" id="MobiDB-lite"/>
    </source>
</evidence>
<gene>
    <name evidence="2" type="ORF">RCOM_1217400</name>
</gene>
<dbReference type="PANTHER" id="PTHR38932">
    <property type="entry name" value="BNAC03G64660D PROTEIN"/>
    <property type="match status" value="1"/>
</dbReference>
<accession>B9SQT4</accession>
<sequence length="211" mass="23340">MEAYLIPSLPIQIGNLAMYPKVKVRTEGQDDLYVAREHNWTSLLSLKDIQFLLLQDSCFPVKEYRDVSPVPIAKIPKTYVPNILLPTESASEGVDNKSSSDEEDRPNIRASLVPRPRAVISSPDNDALIANKNRVKATQPSALKNHNLIRSRHAQCKVVPSQAIDESPLNTSKSKDTTDKKIDVRGTKGSATVLSSQRRNITSAKPSSVRI</sequence>
<feature type="region of interest" description="Disordered" evidence="1">
    <location>
        <begin position="90"/>
        <end position="125"/>
    </location>
</feature>
<protein>
    <submittedName>
        <fullName evidence="2">Uncharacterized protein</fullName>
    </submittedName>
</protein>
<name>B9SQT4_RICCO</name>
<dbReference type="EMBL" id="EQ974090">
    <property type="protein sequence ID" value="EEF34025.1"/>
    <property type="molecule type" value="Genomic_DNA"/>
</dbReference>
<evidence type="ECO:0000313" key="3">
    <source>
        <dbReference type="Proteomes" id="UP000008311"/>
    </source>
</evidence>
<dbReference type="eggNOG" id="ENOG502S61N">
    <property type="taxonomic scope" value="Eukaryota"/>
</dbReference>
<dbReference type="Proteomes" id="UP000008311">
    <property type="component" value="Unassembled WGS sequence"/>
</dbReference>
<feature type="region of interest" description="Disordered" evidence="1">
    <location>
        <begin position="161"/>
        <end position="211"/>
    </location>
</feature>
<dbReference type="InParanoid" id="B9SQT4"/>
<organism evidence="2 3">
    <name type="scientific">Ricinus communis</name>
    <name type="common">Castor bean</name>
    <dbReference type="NCBI Taxonomy" id="3988"/>
    <lineage>
        <taxon>Eukaryota</taxon>
        <taxon>Viridiplantae</taxon>
        <taxon>Streptophyta</taxon>
        <taxon>Embryophyta</taxon>
        <taxon>Tracheophyta</taxon>
        <taxon>Spermatophyta</taxon>
        <taxon>Magnoliopsida</taxon>
        <taxon>eudicotyledons</taxon>
        <taxon>Gunneridae</taxon>
        <taxon>Pentapetalae</taxon>
        <taxon>rosids</taxon>
        <taxon>fabids</taxon>
        <taxon>Malpighiales</taxon>
        <taxon>Euphorbiaceae</taxon>
        <taxon>Acalyphoideae</taxon>
        <taxon>Acalypheae</taxon>
        <taxon>Ricinus</taxon>
    </lineage>
</organism>
<dbReference type="PANTHER" id="PTHR38932:SF1">
    <property type="entry name" value="DUF4005 DOMAIN-CONTAINING PROTEIN"/>
    <property type="match status" value="1"/>
</dbReference>
<evidence type="ECO:0000313" key="2">
    <source>
        <dbReference type="EMBL" id="EEF34025.1"/>
    </source>
</evidence>